<feature type="region of interest" description="Disordered" evidence="10">
    <location>
        <begin position="116"/>
        <end position="152"/>
    </location>
</feature>
<dbReference type="NCBIfam" id="TIGR03625">
    <property type="entry name" value="L3_bact"/>
    <property type="match status" value="1"/>
</dbReference>
<dbReference type="PATRIC" id="fig|717962.3.peg.1244"/>
<dbReference type="GO" id="GO:0006412">
    <property type="term" value="P:translation"/>
    <property type="evidence" value="ECO:0007669"/>
    <property type="project" value="UniProtKB-UniRule"/>
</dbReference>
<dbReference type="InterPro" id="IPR019927">
    <property type="entry name" value="Ribosomal_uL3_bac/org-type"/>
</dbReference>
<dbReference type="PANTHER" id="PTHR11229">
    <property type="entry name" value="50S RIBOSOMAL PROTEIN L3"/>
    <property type="match status" value="1"/>
</dbReference>
<dbReference type="FunFam" id="2.40.30.10:FF:000004">
    <property type="entry name" value="50S ribosomal protein L3"/>
    <property type="match status" value="1"/>
</dbReference>
<dbReference type="HOGENOM" id="CLU_044142_4_1_9"/>
<dbReference type="AlphaFoldDB" id="D4J770"/>
<dbReference type="PROSITE" id="PS00474">
    <property type="entry name" value="RIBOSOMAL_L3"/>
    <property type="match status" value="1"/>
</dbReference>
<evidence type="ECO:0000256" key="6">
    <source>
        <dbReference type="ARBA" id="ARBA00035243"/>
    </source>
</evidence>
<dbReference type="SUPFAM" id="SSF50447">
    <property type="entry name" value="Translation proteins"/>
    <property type="match status" value="1"/>
</dbReference>
<comment type="function">
    <text evidence="7 9">One of the primary rRNA binding proteins, it binds directly near the 3'-end of the 23S rRNA, where it nucleates assembly of the 50S subunit.</text>
</comment>
<sequence length="209" mass="22294">MKKAILTTKVGMTQVFSEDGVLTPVTVLQAGPCVVTQVKTVENDGYSAVQVGFGDIREKLVNKPKKGHFAKAGVTAKRFLKEFRLEDAESYTLGQEIKADVFVAGDKVDATAKSKGKGFQGAIKRHGQSRGPMAHGSKYHRHAGSNGSATTPGRVFKGKHMPGHMGAVRVTVQNLEVVSVDAEKNLILVKGAVPGPKKSLVMLKESVKA</sequence>
<evidence type="ECO:0000256" key="1">
    <source>
        <dbReference type="ARBA" id="ARBA00006540"/>
    </source>
</evidence>
<dbReference type="Proteomes" id="UP000008798">
    <property type="component" value="Chromosome"/>
</dbReference>
<proteinExistence type="inferred from homology"/>
<dbReference type="GO" id="GO:0019843">
    <property type="term" value="F:rRNA binding"/>
    <property type="evidence" value="ECO:0007669"/>
    <property type="project" value="UniProtKB-UniRule"/>
</dbReference>
<reference evidence="11 12" key="2">
    <citation type="submission" date="2010-03" db="EMBL/GenBank/DDBJ databases">
        <authorList>
            <person name="Pajon A."/>
        </authorList>
    </citation>
    <scope>NUCLEOTIDE SEQUENCE [LARGE SCALE GENOMIC DNA]</scope>
    <source>
        <strain evidence="11 12">GD/7</strain>
    </source>
</reference>
<evidence type="ECO:0000256" key="2">
    <source>
        <dbReference type="ARBA" id="ARBA00022730"/>
    </source>
</evidence>
<keyword evidence="2 7" id="KW-0699">rRNA-binding</keyword>
<keyword evidence="5 7" id="KW-0687">Ribonucleoprotein</keyword>
<evidence type="ECO:0000256" key="3">
    <source>
        <dbReference type="ARBA" id="ARBA00022884"/>
    </source>
</evidence>
<reference evidence="11 12" key="1">
    <citation type="submission" date="2010-03" db="EMBL/GenBank/DDBJ databases">
        <title>The genome sequence of Coprococcus catus GD/7.</title>
        <authorList>
            <consortium name="metaHIT consortium -- http://www.metahit.eu/"/>
            <person name="Pajon A."/>
            <person name="Turner K."/>
            <person name="Parkhill J."/>
            <person name="Duncan S."/>
            <person name="Flint H."/>
        </authorList>
    </citation>
    <scope>NUCLEOTIDE SEQUENCE [LARGE SCALE GENOMIC DNA]</scope>
    <source>
        <strain evidence="11 12">GD/7</strain>
    </source>
</reference>
<evidence type="ECO:0000256" key="10">
    <source>
        <dbReference type="SAM" id="MobiDB-lite"/>
    </source>
</evidence>
<evidence type="ECO:0000313" key="12">
    <source>
        <dbReference type="Proteomes" id="UP000008798"/>
    </source>
</evidence>
<evidence type="ECO:0000256" key="7">
    <source>
        <dbReference type="HAMAP-Rule" id="MF_01325"/>
    </source>
</evidence>
<organism evidence="11 12">
    <name type="scientific">Coprococcus catus GD/7</name>
    <dbReference type="NCBI Taxonomy" id="717962"/>
    <lineage>
        <taxon>Bacteria</taxon>
        <taxon>Bacillati</taxon>
        <taxon>Bacillota</taxon>
        <taxon>Clostridia</taxon>
        <taxon>Lachnospirales</taxon>
        <taxon>Lachnospiraceae</taxon>
        <taxon>Coprococcus</taxon>
    </lineage>
</organism>
<evidence type="ECO:0000256" key="4">
    <source>
        <dbReference type="ARBA" id="ARBA00022980"/>
    </source>
</evidence>
<dbReference type="Gene3D" id="3.30.160.810">
    <property type="match status" value="1"/>
</dbReference>
<dbReference type="GO" id="GO:0022625">
    <property type="term" value="C:cytosolic large ribosomal subunit"/>
    <property type="evidence" value="ECO:0007669"/>
    <property type="project" value="TreeGrafter"/>
</dbReference>
<name>D4J770_9FIRM</name>
<comment type="subunit">
    <text evidence="7 9">Part of the 50S ribosomal subunit. Forms a cluster with proteins L14 and L19.</text>
</comment>
<dbReference type="EMBL" id="FP929038">
    <property type="protein sequence ID" value="CBK80191.1"/>
    <property type="molecule type" value="Genomic_DNA"/>
</dbReference>
<evidence type="ECO:0000313" key="11">
    <source>
        <dbReference type="EMBL" id="CBK80191.1"/>
    </source>
</evidence>
<dbReference type="InterPro" id="IPR019926">
    <property type="entry name" value="Ribosomal_uL3_CS"/>
</dbReference>
<dbReference type="HAMAP" id="MF_01325_B">
    <property type="entry name" value="Ribosomal_uL3_B"/>
    <property type="match status" value="1"/>
</dbReference>
<comment type="similarity">
    <text evidence="1 7 8">Belongs to the universal ribosomal protein uL3 family.</text>
</comment>
<evidence type="ECO:0000256" key="5">
    <source>
        <dbReference type="ARBA" id="ARBA00023274"/>
    </source>
</evidence>
<dbReference type="Gene3D" id="2.40.30.10">
    <property type="entry name" value="Translation factors"/>
    <property type="match status" value="1"/>
</dbReference>
<keyword evidence="3 7" id="KW-0694">RNA-binding</keyword>
<protein>
    <recommendedName>
        <fullName evidence="6 7">Large ribosomal subunit protein uL3</fullName>
    </recommendedName>
</protein>
<gene>
    <name evidence="7" type="primary">rplC</name>
    <name evidence="11" type="ORF">CC1_14060</name>
</gene>
<dbReference type="Pfam" id="PF00297">
    <property type="entry name" value="Ribosomal_L3"/>
    <property type="match status" value="1"/>
</dbReference>
<dbReference type="InterPro" id="IPR009000">
    <property type="entry name" value="Transl_B-barrel_sf"/>
</dbReference>
<evidence type="ECO:0000256" key="9">
    <source>
        <dbReference type="RuleBase" id="RU003906"/>
    </source>
</evidence>
<accession>D4J770</accession>
<dbReference type="GO" id="GO:0003735">
    <property type="term" value="F:structural constituent of ribosome"/>
    <property type="evidence" value="ECO:0007669"/>
    <property type="project" value="UniProtKB-UniRule"/>
</dbReference>
<evidence type="ECO:0000256" key="8">
    <source>
        <dbReference type="RuleBase" id="RU003905"/>
    </source>
</evidence>
<keyword evidence="4 7" id="KW-0689">Ribosomal protein</keyword>
<dbReference type="KEGG" id="cct:CC1_14060"/>
<dbReference type="PANTHER" id="PTHR11229:SF16">
    <property type="entry name" value="LARGE RIBOSOMAL SUBUNIT PROTEIN UL3C"/>
    <property type="match status" value="1"/>
</dbReference>
<dbReference type="RefSeq" id="WP_015513760.1">
    <property type="nucleotide sequence ID" value="NC_021009.1"/>
</dbReference>
<dbReference type="FunFam" id="3.30.160.810:FF:000001">
    <property type="entry name" value="50S ribosomal protein L3"/>
    <property type="match status" value="1"/>
</dbReference>
<dbReference type="STRING" id="717962.CC1_14060"/>
<dbReference type="InterPro" id="IPR000597">
    <property type="entry name" value="Ribosomal_uL3"/>
</dbReference>